<evidence type="ECO:0000313" key="3">
    <source>
        <dbReference type="WBParaSite" id="PgE174_g001_t04"/>
    </source>
</evidence>
<keyword evidence="1" id="KW-1185">Reference proteome</keyword>
<dbReference type="AlphaFoldDB" id="A0A915A1N8"/>
<proteinExistence type="predicted"/>
<dbReference type="Proteomes" id="UP000887569">
    <property type="component" value="Unplaced"/>
</dbReference>
<dbReference type="WBParaSite" id="PgE174_g001_t04">
    <property type="protein sequence ID" value="PgE174_g001_t04"/>
    <property type="gene ID" value="PgE174_g001"/>
</dbReference>
<evidence type="ECO:0000313" key="2">
    <source>
        <dbReference type="WBParaSite" id="PgE174_g001_t03"/>
    </source>
</evidence>
<organism evidence="1 3">
    <name type="scientific">Parascaris univalens</name>
    <name type="common">Nematode worm</name>
    <dbReference type="NCBI Taxonomy" id="6257"/>
    <lineage>
        <taxon>Eukaryota</taxon>
        <taxon>Metazoa</taxon>
        <taxon>Ecdysozoa</taxon>
        <taxon>Nematoda</taxon>
        <taxon>Chromadorea</taxon>
        <taxon>Rhabditida</taxon>
        <taxon>Spirurina</taxon>
        <taxon>Ascaridomorpha</taxon>
        <taxon>Ascaridoidea</taxon>
        <taxon>Ascarididae</taxon>
        <taxon>Parascaris</taxon>
    </lineage>
</organism>
<sequence length="155" mass="16797">MKRHERLDSCLHCQLLSRSNERPLRTAHQVRAKGSEPEASFVPLQASISSIAPPLSVVQSIHLSAHSLLRGEAARHFGVVRVIVGDAIMTSDGVSGSVMNRASDGSRLSCAFVHPLRRLKSSLPHDDSRHLATLDPLPIFLANSKNDASRSCSFG</sequence>
<protein>
    <submittedName>
        <fullName evidence="2 3">Uncharacterized protein</fullName>
    </submittedName>
</protein>
<accession>A0A915A1N8</accession>
<reference evidence="2 3" key="1">
    <citation type="submission" date="2022-11" db="UniProtKB">
        <authorList>
            <consortium name="WormBaseParasite"/>
        </authorList>
    </citation>
    <scope>IDENTIFICATION</scope>
</reference>
<name>A0A915A1N8_PARUN</name>
<evidence type="ECO:0000313" key="1">
    <source>
        <dbReference type="Proteomes" id="UP000887569"/>
    </source>
</evidence>
<dbReference type="WBParaSite" id="PgE174_g001_t03">
    <property type="protein sequence ID" value="PgE174_g001_t03"/>
    <property type="gene ID" value="PgE174_g001"/>
</dbReference>